<keyword evidence="2" id="KW-1185">Reference proteome</keyword>
<comment type="caution">
    <text evidence="1">The sequence shown here is derived from an EMBL/GenBank/DDBJ whole genome shotgun (WGS) entry which is preliminary data.</text>
</comment>
<evidence type="ECO:0000313" key="2">
    <source>
        <dbReference type="Proteomes" id="UP000821845"/>
    </source>
</evidence>
<sequence>MAYTNREVFLHEYCVEESEHLEGTQVNDHDMGDSEVEKIIQAILFDVPLPVLLQAERYAVYRMLAYMLLNHKSCELEQTLFEVCACYFPIDFNPPPNDTGKISREDLADALLWCMTASAGFGKYCIPLAIEKLGSDLTVAKLDSLKLLELTVLFKNIWKDLQQGEVPGMGKVLEAFSSSSAEACSVALLIALPDIIHLLSQNEANSSLLLLRSVVCHIPPEALGTSQKFLQLLILFHCEGTTEHVPQCLAGFLNKLPDADLEEALECVWAWLTPEWTVAKTELLLWVIKALLLRGYPDLVPYTMLLKELLNDERLGRHVAEGFQQILQPSKVRQSALKCLLRIPTTDDDKFLPYRQQVVQGLTQCLADNKRIVRQIAARASSMW</sequence>
<dbReference type="Proteomes" id="UP000821845">
    <property type="component" value="Chromosome 1"/>
</dbReference>
<protein>
    <submittedName>
        <fullName evidence="1">Uncharacterized protein</fullName>
    </submittedName>
</protein>
<organism evidence="1 2">
    <name type="scientific">Hyalomma asiaticum</name>
    <name type="common">Tick</name>
    <dbReference type="NCBI Taxonomy" id="266040"/>
    <lineage>
        <taxon>Eukaryota</taxon>
        <taxon>Metazoa</taxon>
        <taxon>Ecdysozoa</taxon>
        <taxon>Arthropoda</taxon>
        <taxon>Chelicerata</taxon>
        <taxon>Arachnida</taxon>
        <taxon>Acari</taxon>
        <taxon>Parasitiformes</taxon>
        <taxon>Ixodida</taxon>
        <taxon>Ixodoidea</taxon>
        <taxon>Ixodidae</taxon>
        <taxon>Hyalomminae</taxon>
        <taxon>Hyalomma</taxon>
    </lineage>
</organism>
<accession>A0ACB7TMC1</accession>
<gene>
    <name evidence="1" type="ORF">HPB50_010987</name>
</gene>
<reference evidence="1" key="1">
    <citation type="submission" date="2020-05" db="EMBL/GenBank/DDBJ databases">
        <title>Large-scale comparative analyses of tick genomes elucidate their genetic diversity and vector capacities.</title>
        <authorList>
            <person name="Jia N."/>
            <person name="Wang J."/>
            <person name="Shi W."/>
            <person name="Du L."/>
            <person name="Sun Y."/>
            <person name="Zhan W."/>
            <person name="Jiang J."/>
            <person name="Wang Q."/>
            <person name="Zhang B."/>
            <person name="Ji P."/>
            <person name="Sakyi L.B."/>
            <person name="Cui X."/>
            <person name="Yuan T."/>
            <person name="Jiang B."/>
            <person name="Yang W."/>
            <person name="Lam T.T.-Y."/>
            <person name="Chang Q."/>
            <person name="Ding S."/>
            <person name="Wang X."/>
            <person name="Zhu J."/>
            <person name="Ruan X."/>
            <person name="Zhao L."/>
            <person name="Wei J."/>
            <person name="Que T."/>
            <person name="Du C."/>
            <person name="Cheng J."/>
            <person name="Dai P."/>
            <person name="Han X."/>
            <person name="Huang E."/>
            <person name="Gao Y."/>
            <person name="Liu J."/>
            <person name="Shao H."/>
            <person name="Ye R."/>
            <person name="Li L."/>
            <person name="Wei W."/>
            <person name="Wang X."/>
            <person name="Wang C."/>
            <person name="Yang T."/>
            <person name="Huo Q."/>
            <person name="Li W."/>
            <person name="Guo W."/>
            <person name="Chen H."/>
            <person name="Zhou L."/>
            <person name="Ni X."/>
            <person name="Tian J."/>
            <person name="Zhou Y."/>
            <person name="Sheng Y."/>
            <person name="Liu T."/>
            <person name="Pan Y."/>
            <person name="Xia L."/>
            <person name="Li J."/>
            <person name="Zhao F."/>
            <person name="Cao W."/>
        </authorList>
    </citation>
    <scope>NUCLEOTIDE SEQUENCE</scope>
    <source>
        <strain evidence="1">Hyas-2018</strain>
    </source>
</reference>
<evidence type="ECO:0000313" key="1">
    <source>
        <dbReference type="EMBL" id="KAH6945984.1"/>
    </source>
</evidence>
<proteinExistence type="predicted"/>
<name>A0ACB7TMC1_HYAAI</name>
<dbReference type="EMBL" id="CM023481">
    <property type="protein sequence ID" value="KAH6945984.1"/>
    <property type="molecule type" value="Genomic_DNA"/>
</dbReference>